<evidence type="ECO:0000256" key="1">
    <source>
        <dbReference type="SAM" id="MobiDB-lite"/>
    </source>
</evidence>
<reference evidence="3" key="1">
    <citation type="submission" date="2018-01" db="EMBL/GenBank/DDBJ databases">
        <title>An insight into the sialome of Amazonian anophelines.</title>
        <authorList>
            <person name="Ribeiro J.M."/>
            <person name="Scarpassa V."/>
            <person name="Calvo E."/>
        </authorList>
    </citation>
    <scope>NUCLEOTIDE SEQUENCE</scope>
    <source>
        <tissue evidence="3">Salivary glands</tissue>
    </source>
</reference>
<keyword evidence="2" id="KW-0732">Signal</keyword>
<proteinExistence type="predicted"/>
<name>A0A2M4B1J6_9DIPT</name>
<feature type="compositionally biased region" description="Basic residues" evidence="1">
    <location>
        <begin position="49"/>
        <end position="58"/>
    </location>
</feature>
<evidence type="ECO:0000256" key="2">
    <source>
        <dbReference type="SAM" id="SignalP"/>
    </source>
</evidence>
<dbReference type="EMBL" id="GGFK01013586">
    <property type="protein sequence ID" value="MBW46907.1"/>
    <property type="molecule type" value="Transcribed_RNA"/>
</dbReference>
<feature type="region of interest" description="Disordered" evidence="1">
    <location>
        <begin position="30"/>
        <end position="72"/>
    </location>
</feature>
<evidence type="ECO:0000313" key="3">
    <source>
        <dbReference type="EMBL" id="MBW46907.1"/>
    </source>
</evidence>
<sequence length="89" mass="10068">MAVVAMGLICATSVLTATSCGMACAQVPKRDPRKTQQKTNRRLTTIGRRTMRRHRPLSRRFSQTMNYRAPRVALSEEAKNVIPTEHPKM</sequence>
<feature type="signal peptide" evidence="2">
    <location>
        <begin position="1"/>
        <end position="16"/>
    </location>
</feature>
<dbReference type="AlphaFoldDB" id="A0A2M4B1J6"/>
<feature type="chain" id="PRO_5014901958" evidence="2">
    <location>
        <begin position="17"/>
        <end position="89"/>
    </location>
</feature>
<organism evidence="3">
    <name type="scientific">Anopheles triannulatus</name>
    <dbReference type="NCBI Taxonomy" id="58253"/>
    <lineage>
        <taxon>Eukaryota</taxon>
        <taxon>Metazoa</taxon>
        <taxon>Ecdysozoa</taxon>
        <taxon>Arthropoda</taxon>
        <taxon>Hexapoda</taxon>
        <taxon>Insecta</taxon>
        <taxon>Pterygota</taxon>
        <taxon>Neoptera</taxon>
        <taxon>Endopterygota</taxon>
        <taxon>Diptera</taxon>
        <taxon>Nematocera</taxon>
        <taxon>Culicoidea</taxon>
        <taxon>Culicidae</taxon>
        <taxon>Anophelinae</taxon>
        <taxon>Anopheles</taxon>
    </lineage>
</organism>
<accession>A0A2M4B1J6</accession>
<protein>
    <submittedName>
        <fullName evidence="3">Putative secreted protein</fullName>
    </submittedName>
</protein>